<dbReference type="Proteomes" id="UP000193495">
    <property type="component" value="Unassembled WGS sequence"/>
</dbReference>
<dbReference type="CDD" id="cd00565">
    <property type="entry name" value="Ubl_ThiS"/>
    <property type="match status" value="1"/>
</dbReference>
<keyword evidence="4" id="KW-1185">Reference proteome</keyword>
<dbReference type="OrthoDB" id="197113at2"/>
<dbReference type="AlphaFoldDB" id="A0A1X6ZZZ4"/>
<dbReference type="InterPro" id="IPR012675">
    <property type="entry name" value="Beta-grasp_dom_sf"/>
</dbReference>
<protein>
    <submittedName>
        <fullName evidence="1 2">Sulfur carrier protein</fullName>
    </submittedName>
</protein>
<dbReference type="EMBL" id="FWFY01000012">
    <property type="protein sequence ID" value="SLN66066.1"/>
    <property type="molecule type" value="Genomic_DNA"/>
</dbReference>
<dbReference type="PANTHER" id="PTHR34472">
    <property type="entry name" value="SULFUR CARRIER PROTEIN THIS"/>
    <property type="match status" value="1"/>
</dbReference>
<dbReference type="InterPro" id="IPR010035">
    <property type="entry name" value="Thi_S"/>
</dbReference>
<name>A0A1X6ZZZ4_9RHOB</name>
<dbReference type="PANTHER" id="PTHR34472:SF1">
    <property type="entry name" value="SULFUR CARRIER PROTEIN THIS"/>
    <property type="match status" value="1"/>
</dbReference>
<reference evidence="2 3" key="1">
    <citation type="submission" date="2017-03" db="EMBL/GenBank/DDBJ databases">
        <authorList>
            <person name="Afonso C.L."/>
            <person name="Miller P.J."/>
            <person name="Scott M.A."/>
            <person name="Spackman E."/>
            <person name="Goraichik I."/>
            <person name="Dimitrov K.M."/>
            <person name="Suarez D.L."/>
            <person name="Swayne D.E."/>
        </authorList>
    </citation>
    <scope>NUCLEOTIDE SEQUENCE [LARGE SCALE GENOMIC DNA]</scope>
    <source>
        <strain evidence="2 3">CECT 8367</strain>
    </source>
</reference>
<dbReference type="Proteomes" id="UP000240624">
    <property type="component" value="Unassembled WGS sequence"/>
</dbReference>
<proteinExistence type="predicted"/>
<dbReference type="Pfam" id="PF02597">
    <property type="entry name" value="ThiS"/>
    <property type="match status" value="1"/>
</dbReference>
<dbReference type="SUPFAM" id="SSF54285">
    <property type="entry name" value="MoaD/ThiS"/>
    <property type="match status" value="1"/>
</dbReference>
<evidence type="ECO:0000313" key="3">
    <source>
        <dbReference type="Proteomes" id="UP000193495"/>
    </source>
</evidence>
<evidence type="ECO:0000313" key="2">
    <source>
        <dbReference type="EMBL" id="SLN66066.1"/>
    </source>
</evidence>
<reference evidence="1 4" key="2">
    <citation type="submission" date="2018-03" db="EMBL/GenBank/DDBJ databases">
        <title>Genomic Encyclopedia of Archaeal and Bacterial Type Strains, Phase II (KMG-II): from individual species to whole genera.</title>
        <authorList>
            <person name="Goeker M."/>
        </authorList>
    </citation>
    <scope>NUCLEOTIDE SEQUENCE [LARGE SCALE GENOMIC DNA]</scope>
    <source>
        <strain evidence="1 4">DSM 29956</strain>
    </source>
</reference>
<evidence type="ECO:0000313" key="1">
    <source>
        <dbReference type="EMBL" id="PSK82546.1"/>
    </source>
</evidence>
<organism evidence="2 3">
    <name type="scientific">Limimaricola soesokkakensis</name>
    <dbReference type="NCBI Taxonomy" id="1343159"/>
    <lineage>
        <taxon>Bacteria</taxon>
        <taxon>Pseudomonadati</taxon>
        <taxon>Pseudomonadota</taxon>
        <taxon>Alphaproteobacteria</taxon>
        <taxon>Rhodobacterales</taxon>
        <taxon>Paracoccaceae</taxon>
        <taxon>Limimaricola</taxon>
    </lineage>
</organism>
<dbReference type="InterPro" id="IPR016155">
    <property type="entry name" value="Mopterin_synth/thiamin_S_b"/>
</dbReference>
<dbReference type="EMBL" id="PYGB01000012">
    <property type="protein sequence ID" value="PSK82546.1"/>
    <property type="molecule type" value="Genomic_DNA"/>
</dbReference>
<dbReference type="RefSeq" id="WP_085897567.1">
    <property type="nucleotide sequence ID" value="NZ_FWFY01000012.1"/>
</dbReference>
<accession>A0A1X6ZZZ4</accession>
<dbReference type="InterPro" id="IPR003749">
    <property type="entry name" value="ThiS/MoaD-like"/>
</dbReference>
<gene>
    <name evidence="1" type="ORF">CLV79_11263</name>
    <name evidence="2" type="ORF">LOS8367_03260</name>
</gene>
<evidence type="ECO:0000313" key="4">
    <source>
        <dbReference type="Proteomes" id="UP000240624"/>
    </source>
</evidence>
<dbReference type="Gene3D" id="3.10.20.30">
    <property type="match status" value="1"/>
</dbReference>
<sequence length="65" mass="6644">MKIMVNGTPREVTATTLAEALAALGRDGETVATALNEEFVPVGARAATPIAPGDRIEIVAPRQGG</sequence>
<dbReference type="NCBIfam" id="TIGR01683">
    <property type="entry name" value="thiS"/>
    <property type="match status" value="1"/>
</dbReference>